<evidence type="ECO:0000313" key="11">
    <source>
        <dbReference type="EMBL" id="BDG08450.1"/>
    </source>
</evidence>
<dbReference type="Proteomes" id="UP001162734">
    <property type="component" value="Chromosome"/>
</dbReference>
<dbReference type="InterPro" id="IPR005467">
    <property type="entry name" value="His_kinase_dom"/>
</dbReference>
<dbReference type="InterPro" id="IPR036890">
    <property type="entry name" value="HATPase_C_sf"/>
</dbReference>
<evidence type="ECO:0000256" key="2">
    <source>
        <dbReference type="ARBA" id="ARBA00012438"/>
    </source>
</evidence>
<keyword evidence="9" id="KW-0812">Transmembrane</keyword>
<dbReference type="SMART" id="SM00388">
    <property type="entry name" value="HisKA"/>
    <property type="match status" value="1"/>
</dbReference>
<dbReference type="Gene3D" id="1.10.287.130">
    <property type="match status" value="1"/>
</dbReference>
<dbReference type="InterPro" id="IPR036097">
    <property type="entry name" value="HisK_dim/P_sf"/>
</dbReference>
<keyword evidence="7" id="KW-0067">ATP-binding</keyword>
<dbReference type="InterPro" id="IPR003661">
    <property type="entry name" value="HisK_dim/P_dom"/>
</dbReference>
<dbReference type="EC" id="2.7.13.3" evidence="2"/>
<protein>
    <recommendedName>
        <fullName evidence="2">histidine kinase</fullName>
        <ecNumber evidence="2">2.7.13.3</ecNumber>
    </recommendedName>
</protein>
<dbReference type="PROSITE" id="PS50109">
    <property type="entry name" value="HIS_KIN"/>
    <property type="match status" value="1"/>
</dbReference>
<evidence type="ECO:0000256" key="7">
    <source>
        <dbReference type="ARBA" id="ARBA00022840"/>
    </source>
</evidence>
<dbReference type="CDD" id="cd00130">
    <property type="entry name" value="PAS"/>
    <property type="match status" value="1"/>
</dbReference>
<reference evidence="12" key="1">
    <citation type="journal article" date="2022" name="Int. J. Syst. Evol. Microbiol.">
        <title>Anaeromyxobacter oryzae sp. nov., Anaeromyxobacter diazotrophicus sp. nov. and Anaeromyxobacter paludicola sp. nov., isolated from paddy soils.</title>
        <authorList>
            <person name="Itoh H."/>
            <person name="Xu Z."/>
            <person name="Mise K."/>
            <person name="Masuda Y."/>
            <person name="Ushijima N."/>
            <person name="Hayakawa C."/>
            <person name="Shiratori Y."/>
            <person name="Senoo K."/>
        </authorList>
    </citation>
    <scope>NUCLEOTIDE SEQUENCE [LARGE SCALE GENOMIC DNA]</scope>
    <source>
        <strain evidence="12">Red630</strain>
    </source>
</reference>
<dbReference type="NCBIfam" id="TIGR00229">
    <property type="entry name" value="sensory_box"/>
    <property type="match status" value="1"/>
</dbReference>
<dbReference type="PANTHER" id="PTHR43065:SF10">
    <property type="entry name" value="PEROXIDE STRESS-ACTIVATED HISTIDINE KINASE MAK3"/>
    <property type="match status" value="1"/>
</dbReference>
<keyword evidence="12" id="KW-1185">Reference proteome</keyword>
<dbReference type="InterPro" id="IPR035965">
    <property type="entry name" value="PAS-like_dom_sf"/>
</dbReference>
<feature type="transmembrane region" description="Helical" evidence="9">
    <location>
        <begin position="12"/>
        <end position="31"/>
    </location>
</feature>
<dbReference type="Pfam" id="PF02518">
    <property type="entry name" value="HATPase_c"/>
    <property type="match status" value="1"/>
</dbReference>
<keyword evidence="6 11" id="KW-0418">Kinase</keyword>
<dbReference type="InterPro" id="IPR004358">
    <property type="entry name" value="Sig_transdc_His_kin-like_C"/>
</dbReference>
<feature type="transmembrane region" description="Helical" evidence="9">
    <location>
        <begin position="37"/>
        <end position="59"/>
    </location>
</feature>
<accession>A0ABM7X9G1</accession>
<evidence type="ECO:0000259" key="10">
    <source>
        <dbReference type="PROSITE" id="PS50109"/>
    </source>
</evidence>
<evidence type="ECO:0000256" key="3">
    <source>
        <dbReference type="ARBA" id="ARBA00022553"/>
    </source>
</evidence>
<sequence>MSSAPGTALRNAVLVILIAALGAIVSGLWLLHSHDLIARGALLIALGFAACAAALLLLLRRVAAALERAQAAEADRGAAATRLQAIIDSMADGVIFVDAQDRVALVNEAGRVLRNLKDGPGRSVKDCHPQATYGMLDRVLTWFREGTDTGPAHSIIKEKEGRYETTYAPVRAPDGEYLGIVMVIRDIADRRSLERRLLDAERLGAVGQMSAQVAHELRNPLNAIDGAAQYLRRVLAGSPEVEEYGALIAEEVQRVNRFVGDLLHVARPANPSFGPAALNRVATEAARSAALARGLEADAVRLDLARGLPPLDLDSAMVQEAIVNLLQNAFEAGGASPPELVTRFEASGGEGEVVLEVLDRGGGIPPEQLDEVTRPFVTTKARGTGLGLVIVGRAVEQHRAHFALAAREGGGTVARIRFPVRTARERAAAAAEVA</sequence>
<dbReference type="GO" id="GO:0016301">
    <property type="term" value="F:kinase activity"/>
    <property type="evidence" value="ECO:0007669"/>
    <property type="project" value="UniProtKB-KW"/>
</dbReference>
<dbReference type="Gene3D" id="3.30.565.10">
    <property type="entry name" value="Histidine kinase-like ATPase, C-terminal domain"/>
    <property type="match status" value="1"/>
</dbReference>
<dbReference type="EMBL" id="AP025592">
    <property type="protein sequence ID" value="BDG08450.1"/>
    <property type="molecule type" value="Genomic_DNA"/>
</dbReference>
<keyword evidence="9" id="KW-1133">Transmembrane helix</keyword>
<keyword evidence="9" id="KW-0472">Membrane</keyword>
<comment type="catalytic activity">
    <reaction evidence="1">
        <text>ATP + protein L-histidine = ADP + protein N-phospho-L-histidine.</text>
        <dbReference type="EC" id="2.7.13.3"/>
    </reaction>
</comment>
<dbReference type="SUPFAM" id="SSF55874">
    <property type="entry name" value="ATPase domain of HSP90 chaperone/DNA topoisomerase II/histidine kinase"/>
    <property type="match status" value="1"/>
</dbReference>
<organism evidence="11 12">
    <name type="scientific">Anaeromyxobacter paludicola</name>
    <dbReference type="NCBI Taxonomy" id="2918171"/>
    <lineage>
        <taxon>Bacteria</taxon>
        <taxon>Pseudomonadati</taxon>
        <taxon>Myxococcota</taxon>
        <taxon>Myxococcia</taxon>
        <taxon>Myxococcales</taxon>
        <taxon>Cystobacterineae</taxon>
        <taxon>Anaeromyxobacteraceae</taxon>
        <taxon>Anaeromyxobacter</taxon>
    </lineage>
</organism>
<evidence type="ECO:0000256" key="5">
    <source>
        <dbReference type="ARBA" id="ARBA00022741"/>
    </source>
</evidence>
<dbReference type="PRINTS" id="PR00344">
    <property type="entry name" value="BCTRLSENSOR"/>
</dbReference>
<evidence type="ECO:0000313" key="12">
    <source>
        <dbReference type="Proteomes" id="UP001162734"/>
    </source>
</evidence>
<keyword evidence="8" id="KW-0902">Two-component regulatory system</keyword>
<dbReference type="CDD" id="cd00082">
    <property type="entry name" value="HisKA"/>
    <property type="match status" value="1"/>
</dbReference>
<keyword evidence="5" id="KW-0547">Nucleotide-binding</keyword>
<dbReference type="RefSeq" id="WP_248345628.1">
    <property type="nucleotide sequence ID" value="NZ_AP025592.1"/>
</dbReference>
<evidence type="ECO:0000256" key="6">
    <source>
        <dbReference type="ARBA" id="ARBA00022777"/>
    </source>
</evidence>
<proteinExistence type="predicted"/>
<feature type="domain" description="Histidine kinase" evidence="10">
    <location>
        <begin position="212"/>
        <end position="422"/>
    </location>
</feature>
<evidence type="ECO:0000256" key="4">
    <source>
        <dbReference type="ARBA" id="ARBA00022679"/>
    </source>
</evidence>
<dbReference type="InterPro" id="IPR000014">
    <property type="entry name" value="PAS"/>
</dbReference>
<dbReference type="SUPFAM" id="SSF47384">
    <property type="entry name" value="Homodimeric domain of signal transducing histidine kinase"/>
    <property type="match status" value="1"/>
</dbReference>
<dbReference type="Pfam" id="PF13596">
    <property type="entry name" value="PAS_10"/>
    <property type="match status" value="1"/>
</dbReference>
<evidence type="ECO:0000256" key="1">
    <source>
        <dbReference type="ARBA" id="ARBA00000085"/>
    </source>
</evidence>
<name>A0ABM7X9G1_9BACT</name>
<dbReference type="SUPFAM" id="SSF55785">
    <property type="entry name" value="PYP-like sensor domain (PAS domain)"/>
    <property type="match status" value="1"/>
</dbReference>
<evidence type="ECO:0000256" key="9">
    <source>
        <dbReference type="SAM" id="Phobius"/>
    </source>
</evidence>
<dbReference type="Gene3D" id="3.30.450.20">
    <property type="entry name" value="PAS domain"/>
    <property type="match status" value="1"/>
</dbReference>
<gene>
    <name evidence="11" type="primary">gnfL_1</name>
    <name evidence="11" type="ORF">AMPC_15630</name>
</gene>
<evidence type="ECO:0000256" key="8">
    <source>
        <dbReference type="ARBA" id="ARBA00023012"/>
    </source>
</evidence>
<dbReference type="SMART" id="SM00387">
    <property type="entry name" value="HATPase_c"/>
    <property type="match status" value="1"/>
</dbReference>
<dbReference type="PANTHER" id="PTHR43065">
    <property type="entry name" value="SENSOR HISTIDINE KINASE"/>
    <property type="match status" value="1"/>
</dbReference>
<dbReference type="InterPro" id="IPR003594">
    <property type="entry name" value="HATPase_dom"/>
</dbReference>
<dbReference type="Pfam" id="PF00512">
    <property type="entry name" value="HisKA"/>
    <property type="match status" value="1"/>
</dbReference>
<keyword evidence="4" id="KW-0808">Transferase</keyword>
<keyword evidence="3" id="KW-0597">Phosphoprotein</keyword>